<reference evidence="3" key="2">
    <citation type="submission" date="2020-09" db="EMBL/GenBank/DDBJ databases">
        <authorList>
            <person name="Sun Q."/>
            <person name="Ohkuma M."/>
        </authorList>
    </citation>
    <scope>NUCLEOTIDE SEQUENCE</scope>
    <source>
        <strain evidence="3">JCM 19018</strain>
    </source>
</reference>
<sequence>MSGHRCAWDRRIEGHKLAIIKLFERVGTFSKIFIKYLVLRDFMKRREVLSTGAGLAITPVTGAGLSSSESSPTGWAQFGGSSRNVGYTKTTPTASAGASHTTINTLQDLGDIHNIAFDDEIPWWDLKVRRLVMTKSTILYTGPLNNLEDTYEIPHSATGGVVAIDRKTGNKKWEFSEFPQPFDGGVAVSDGIVVGLQPKNTTKFTSENLNFDYEGGYIYGIDLETGQKAWRTSFKGEPEHPPVSVDGTTYAVAGHHNIGKSQEELKRHQIIAVDNETGEVKWEITDNPELYRNVNNLGLTPAADSDGLFFTFGGSEVAKITLDGNLDWCTTIDSDAHHRNMGPPALDERYVYGVHDFLEPRYYRINKRTGEVDYLKSLNIGLPRVSVARPALTADSIYITATATGYADQESHTSSVLKIDKSSGNIEWETKIGNWVTAPLTVTSNAIFTSTAVVNRFVDFDQRTSSSYLENIDNKIIALERNTGNKIYSLDLDYHPVSELLADENGICFLDYKNMIHKMSDGKDYDTRKIVVPDPTIKLNKSSKTRGGGMTVNASAADSNANSTVYEWRLDGKNISSNKTNISLSLDETGDHNISLIAISDNGNVGSASKTVTVDSQTEVESRQPETVSQQAPSGSETSASETVSKNGPGFGILSSIISGVAGSYWLVRSQINPSSEDARSKE</sequence>
<proteinExistence type="predicted"/>
<dbReference type="InterPro" id="IPR002372">
    <property type="entry name" value="PQQ_rpt_dom"/>
</dbReference>
<dbReference type="PANTHER" id="PTHR34512:SF30">
    <property type="entry name" value="OUTER MEMBRANE PROTEIN ASSEMBLY FACTOR BAMB"/>
    <property type="match status" value="1"/>
</dbReference>
<evidence type="ECO:0000313" key="4">
    <source>
        <dbReference type="Proteomes" id="UP000614221"/>
    </source>
</evidence>
<dbReference type="Gene3D" id="2.130.10.10">
    <property type="entry name" value="YVTN repeat-like/Quinoprotein amine dehydrogenase"/>
    <property type="match status" value="1"/>
</dbReference>
<dbReference type="PANTHER" id="PTHR34512">
    <property type="entry name" value="CELL SURFACE PROTEIN"/>
    <property type="match status" value="1"/>
</dbReference>
<protein>
    <recommendedName>
        <fullName evidence="2">Pyrrolo-quinoline quinone repeat domain-containing protein</fullName>
    </recommendedName>
</protein>
<feature type="region of interest" description="Disordered" evidence="1">
    <location>
        <begin position="607"/>
        <end position="646"/>
    </location>
</feature>
<dbReference type="SMART" id="SM00564">
    <property type="entry name" value="PQQ"/>
    <property type="match status" value="4"/>
</dbReference>
<dbReference type="InterPro" id="IPR018391">
    <property type="entry name" value="PQQ_b-propeller_rpt"/>
</dbReference>
<dbReference type="Pfam" id="PF13360">
    <property type="entry name" value="PQQ_2"/>
    <property type="match status" value="1"/>
</dbReference>
<dbReference type="InterPro" id="IPR035986">
    <property type="entry name" value="PKD_dom_sf"/>
</dbReference>
<reference evidence="3" key="1">
    <citation type="journal article" date="2014" name="Int. J. Syst. Evol. Microbiol.">
        <title>Complete genome sequence of Corynebacterium casei LMG S-19264T (=DSM 44701T), isolated from a smear-ripened cheese.</title>
        <authorList>
            <consortium name="US DOE Joint Genome Institute (JGI-PGF)"/>
            <person name="Walter F."/>
            <person name="Albersmeier A."/>
            <person name="Kalinowski J."/>
            <person name="Ruckert C."/>
        </authorList>
    </citation>
    <scope>NUCLEOTIDE SEQUENCE</scope>
    <source>
        <strain evidence="3">JCM 19018</strain>
    </source>
</reference>
<evidence type="ECO:0000259" key="2">
    <source>
        <dbReference type="Pfam" id="PF13360"/>
    </source>
</evidence>
<comment type="caution">
    <text evidence="3">The sequence shown here is derived from an EMBL/GenBank/DDBJ whole genome shotgun (WGS) entry which is preliminary data.</text>
</comment>
<feature type="domain" description="Pyrrolo-quinoline quinone repeat" evidence="2">
    <location>
        <begin position="159"/>
        <end position="401"/>
    </location>
</feature>
<dbReference type="InterPro" id="IPR015943">
    <property type="entry name" value="WD40/YVTN_repeat-like_dom_sf"/>
</dbReference>
<evidence type="ECO:0000313" key="3">
    <source>
        <dbReference type="EMBL" id="GGK84386.1"/>
    </source>
</evidence>
<accession>A0A830EX81</accession>
<dbReference type="AlphaFoldDB" id="A0A830EX81"/>
<dbReference type="Proteomes" id="UP000614221">
    <property type="component" value="Unassembled WGS sequence"/>
</dbReference>
<organism evidence="3 4">
    <name type="scientific">Haloarcula sebkhae</name>
    <dbReference type="NCBI Taxonomy" id="932660"/>
    <lineage>
        <taxon>Archaea</taxon>
        <taxon>Methanobacteriati</taxon>
        <taxon>Methanobacteriota</taxon>
        <taxon>Stenosarchaea group</taxon>
        <taxon>Halobacteria</taxon>
        <taxon>Halobacteriales</taxon>
        <taxon>Haloarculaceae</taxon>
        <taxon>Haloarcula</taxon>
    </lineage>
</organism>
<dbReference type="SUPFAM" id="SSF50998">
    <property type="entry name" value="Quinoprotein alcohol dehydrogenase-like"/>
    <property type="match status" value="1"/>
</dbReference>
<dbReference type="SUPFAM" id="SSF49299">
    <property type="entry name" value="PKD domain"/>
    <property type="match status" value="1"/>
</dbReference>
<gene>
    <name evidence="3" type="ORF">GCM10009067_40730</name>
</gene>
<dbReference type="InterPro" id="IPR013783">
    <property type="entry name" value="Ig-like_fold"/>
</dbReference>
<dbReference type="InterPro" id="IPR011047">
    <property type="entry name" value="Quinoprotein_ADH-like_sf"/>
</dbReference>
<dbReference type="Gene3D" id="2.60.40.10">
    <property type="entry name" value="Immunoglobulins"/>
    <property type="match status" value="1"/>
</dbReference>
<name>A0A830EX81_9EURY</name>
<evidence type="ECO:0000256" key="1">
    <source>
        <dbReference type="SAM" id="MobiDB-lite"/>
    </source>
</evidence>
<dbReference type="EMBL" id="BMPD01000012">
    <property type="protein sequence ID" value="GGK84386.1"/>
    <property type="molecule type" value="Genomic_DNA"/>
</dbReference>